<keyword evidence="3" id="KW-1185">Reference proteome</keyword>
<feature type="region of interest" description="Disordered" evidence="1">
    <location>
        <begin position="345"/>
        <end position="384"/>
    </location>
</feature>
<evidence type="ECO:0000256" key="1">
    <source>
        <dbReference type="SAM" id="MobiDB-lite"/>
    </source>
</evidence>
<feature type="region of interest" description="Disordered" evidence="1">
    <location>
        <begin position="177"/>
        <end position="251"/>
    </location>
</feature>
<name>A0ABD3QTL6_9STRA</name>
<reference evidence="2 3" key="1">
    <citation type="journal article" date="2020" name="G3 (Bethesda)">
        <title>Improved Reference Genome for Cyclotella cryptica CCMP332, a Model for Cell Wall Morphogenesis, Salinity Adaptation, and Lipid Production in Diatoms (Bacillariophyta).</title>
        <authorList>
            <person name="Roberts W.R."/>
            <person name="Downey K.M."/>
            <person name="Ruck E.C."/>
            <person name="Traller J.C."/>
            <person name="Alverson A.J."/>
        </authorList>
    </citation>
    <scope>NUCLEOTIDE SEQUENCE [LARGE SCALE GENOMIC DNA]</scope>
    <source>
        <strain evidence="2 3">CCMP332</strain>
    </source>
</reference>
<dbReference type="EMBL" id="JABMIG020000013">
    <property type="protein sequence ID" value="KAL3803513.1"/>
    <property type="molecule type" value="Genomic_DNA"/>
</dbReference>
<accession>A0ABD3QTL6</accession>
<sequence length="524" mass="58091">MDSNANEVVDDSINVGFEHELTDYLLRATQDELNATADADDMTLFVDEETNSSATNSDENGDFAGDAIDVALSATSFFAGWINEPINGCQSGEYGRTNTPNEISTADENTCEELLSECRNIGDPEVKEIVGEPTWRDAVTDQILVGLGLRQTSRIEGEYNGSVDSEKEQTLIELVHDETDTPERQEDTRQESPSQYDQAEIRNDEDQSVTSNNDMKREVMSADERDDSNERGDLLADSSCQRGNVLGNRTDGKKNDVLKKLVAKCLARNKKSQEHRYRPKRLPLEPESCVFQLQRPEPSTVDNGLIQAKSSDSVVSAKLGKVTNRAVIHWLKSDVPSIEIVSQENSLNDDIRQSEPETRDASICSEGKASISTSRDPPATWEPQKRIGRPQTLQLKMNTIGRSLTMTGSAQSTNPNSIPKQEESPLELKMKSAGRAPIYYSQPPRPEVPFLSAPSNDSDVSRTAKKAAKQIPSSSCQANTEEKVDTVRMSLFRDSVLSSTALLRRKHYRELLLKERIAGNTTIE</sequence>
<feature type="compositionally biased region" description="Basic and acidic residues" evidence="1">
    <location>
        <begin position="349"/>
        <end position="360"/>
    </location>
</feature>
<proteinExistence type="predicted"/>
<evidence type="ECO:0000313" key="2">
    <source>
        <dbReference type="EMBL" id="KAL3803513.1"/>
    </source>
</evidence>
<feature type="compositionally biased region" description="Basic and acidic residues" evidence="1">
    <location>
        <begin position="177"/>
        <end position="190"/>
    </location>
</feature>
<comment type="caution">
    <text evidence="2">The sequence shown here is derived from an EMBL/GenBank/DDBJ whole genome shotgun (WGS) entry which is preliminary data.</text>
</comment>
<feature type="region of interest" description="Disordered" evidence="1">
    <location>
        <begin position="439"/>
        <end position="459"/>
    </location>
</feature>
<dbReference type="Proteomes" id="UP001516023">
    <property type="component" value="Unassembled WGS sequence"/>
</dbReference>
<dbReference type="AlphaFoldDB" id="A0ABD3QTL6"/>
<organism evidence="2 3">
    <name type="scientific">Cyclotella cryptica</name>
    <dbReference type="NCBI Taxonomy" id="29204"/>
    <lineage>
        <taxon>Eukaryota</taxon>
        <taxon>Sar</taxon>
        <taxon>Stramenopiles</taxon>
        <taxon>Ochrophyta</taxon>
        <taxon>Bacillariophyta</taxon>
        <taxon>Coscinodiscophyceae</taxon>
        <taxon>Thalassiosirophycidae</taxon>
        <taxon>Stephanodiscales</taxon>
        <taxon>Stephanodiscaceae</taxon>
        <taxon>Cyclotella</taxon>
    </lineage>
</organism>
<feature type="compositionally biased region" description="Basic and acidic residues" evidence="1">
    <location>
        <begin position="214"/>
        <end position="234"/>
    </location>
</feature>
<evidence type="ECO:0000313" key="3">
    <source>
        <dbReference type="Proteomes" id="UP001516023"/>
    </source>
</evidence>
<gene>
    <name evidence="2" type="ORF">HJC23_014061</name>
</gene>
<protein>
    <submittedName>
        <fullName evidence="2">Uncharacterized protein</fullName>
    </submittedName>
</protein>